<dbReference type="EMBL" id="CP042593">
    <property type="protein sequence ID" value="QED46004.1"/>
    <property type="molecule type" value="Genomic_DNA"/>
</dbReference>
<sequence>MRFSEAFNEMDSFIKNNLDSITCNKIFQIKEDFYSIVQNLCGSTANLTGITELLIFRFLYHSLGLTEKVEYKSAHNKTHSLFIGKRYIGSNGKIQEPDIVIEETNILKYLVSIKNVMSTVTPTKNEVESPLVQELIKENGVCTTAIQDIFRIKNIRYGPNNNFKSITVIFSDVPQRHRKAINLIHNKFNWHQFLILENNNKKFLNELNESLSLKIHKTV</sequence>
<evidence type="ECO:0000313" key="1">
    <source>
        <dbReference type="EMBL" id="QED46004.1"/>
    </source>
</evidence>
<dbReference type="KEGG" id="bda:FSZ17_01060"/>
<name>A0A5B8YZ68_CYTDA</name>
<gene>
    <name evidence="1" type="ORF">FSZ17_01060</name>
</gene>
<dbReference type="AlphaFoldDB" id="A0A5B8YZ68"/>
<dbReference type="STRING" id="1742359.GCA_001439625_01022"/>
<accession>A0A5B8YZ68</accession>
<dbReference type="Proteomes" id="UP000321555">
    <property type="component" value="Chromosome"/>
</dbReference>
<reference evidence="2" key="1">
    <citation type="submission" date="2019-08" db="EMBL/GenBank/DDBJ databases">
        <authorList>
            <person name="Zheng X."/>
        </authorList>
    </citation>
    <scope>NUCLEOTIDE SEQUENCE [LARGE SCALE GENOMIC DNA]</scope>
    <source>
        <strain evidence="2">FJAT-25496</strain>
    </source>
</reference>
<proteinExistence type="predicted"/>
<dbReference type="OrthoDB" id="2940725at2"/>
<keyword evidence="2" id="KW-1185">Reference proteome</keyword>
<organism evidence="1 2">
    <name type="scientific">Cytobacillus dafuensis</name>
    <name type="common">Bacillus dafuensis</name>
    <dbReference type="NCBI Taxonomy" id="1742359"/>
    <lineage>
        <taxon>Bacteria</taxon>
        <taxon>Bacillati</taxon>
        <taxon>Bacillota</taxon>
        <taxon>Bacilli</taxon>
        <taxon>Bacillales</taxon>
        <taxon>Bacillaceae</taxon>
        <taxon>Cytobacillus</taxon>
    </lineage>
</organism>
<protein>
    <submittedName>
        <fullName evidence="1">Uncharacterized protein</fullName>
    </submittedName>
</protein>
<evidence type="ECO:0000313" key="2">
    <source>
        <dbReference type="Proteomes" id="UP000321555"/>
    </source>
</evidence>
<dbReference type="RefSeq" id="WP_057776075.1">
    <property type="nucleotide sequence ID" value="NZ_CP042593.1"/>
</dbReference>